<dbReference type="Pfam" id="PF16064">
    <property type="entry name" value="DUF4806"/>
    <property type="match status" value="1"/>
</dbReference>
<reference evidence="2 3" key="1">
    <citation type="submission" date="2015-08" db="EMBL/GenBank/DDBJ databases">
        <title>Ancestral chromatin configuration constrains chromatin evolution on differentiating sex chromosomes in Drosophila.</title>
        <authorList>
            <person name="Zhou Q."/>
            <person name="Bachtrog D."/>
        </authorList>
    </citation>
    <scope>NUCLEOTIDE SEQUENCE [LARGE SCALE GENOMIC DNA]</scope>
    <source>
        <tissue evidence="2">Whole larvae</tissue>
    </source>
</reference>
<dbReference type="OrthoDB" id="7853427at2759"/>
<evidence type="ECO:0000313" key="3">
    <source>
        <dbReference type="Proteomes" id="UP000494163"/>
    </source>
</evidence>
<sequence length="267" mass="30959">MGVFLAFLSRAPKIDKRKRSLNMSTRAKKKQKPSITDFDYDPLVLDENVAVKNEDVPELVPASDLEDEFLGLVDSQKLVEDQQSMQRLFHMDMGMNDQHKISERLSSLERKVEFLLNVNTKILTRVDKICEHLRPLPPQNEFPIKCMEELEEIDVKVSNNPERYAQLFQSLLNPLGISKHLGRIFDKSLLMQMNYGGFCSKTALSDYVNLNAALFESQKKEGYTFDDYKKEVRLAFQKTKNRVYKAKCDAKTKMRLREEKSINKSLP</sequence>
<protein>
    <submittedName>
        <fullName evidence="2">Maker634</fullName>
    </submittedName>
</protein>
<keyword evidence="3" id="KW-1185">Reference proteome</keyword>
<evidence type="ECO:0000259" key="1">
    <source>
        <dbReference type="Pfam" id="PF16064"/>
    </source>
</evidence>
<gene>
    <name evidence="2" type="ORF">Dbus_chr3Lg176</name>
</gene>
<proteinExistence type="predicted"/>
<accession>A0A0M4EJ91</accession>
<evidence type="ECO:0000313" key="2">
    <source>
        <dbReference type="EMBL" id="ALC43010.1"/>
    </source>
</evidence>
<organism evidence="2 3">
    <name type="scientific">Drosophila busckii</name>
    <name type="common">Fruit fly</name>
    <dbReference type="NCBI Taxonomy" id="30019"/>
    <lineage>
        <taxon>Eukaryota</taxon>
        <taxon>Metazoa</taxon>
        <taxon>Ecdysozoa</taxon>
        <taxon>Arthropoda</taxon>
        <taxon>Hexapoda</taxon>
        <taxon>Insecta</taxon>
        <taxon>Pterygota</taxon>
        <taxon>Neoptera</taxon>
        <taxon>Endopterygota</taxon>
        <taxon>Diptera</taxon>
        <taxon>Brachycera</taxon>
        <taxon>Muscomorpha</taxon>
        <taxon>Ephydroidea</taxon>
        <taxon>Drosophilidae</taxon>
        <taxon>Drosophila</taxon>
    </lineage>
</organism>
<name>A0A0M4EJ91_DROBS</name>
<dbReference type="OMA" id="DMQIAND"/>
<feature type="domain" description="DUF4806" evidence="1">
    <location>
        <begin position="140"/>
        <end position="216"/>
    </location>
</feature>
<dbReference type="AlphaFoldDB" id="A0A0M4EJ91"/>
<dbReference type="InterPro" id="IPR032071">
    <property type="entry name" value="DUF4806"/>
</dbReference>
<dbReference type="Proteomes" id="UP000494163">
    <property type="component" value="Chromosome 3L"/>
</dbReference>
<dbReference type="EMBL" id="CP012525">
    <property type="protein sequence ID" value="ALC43010.1"/>
    <property type="molecule type" value="Genomic_DNA"/>
</dbReference>